<dbReference type="Pfam" id="PF04752">
    <property type="entry name" value="ChaC"/>
    <property type="match status" value="1"/>
</dbReference>
<evidence type="ECO:0000313" key="3">
    <source>
        <dbReference type="EMBL" id="MDQ7251595.1"/>
    </source>
</evidence>
<proteinExistence type="predicted"/>
<reference evidence="4" key="1">
    <citation type="submission" date="2023-08" db="EMBL/GenBank/DDBJ databases">
        <title>Rhodospirillaceae gen. nov., a novel taxon isolated from the Yangtze River Yuezi River estuary sludge.</title>
        <authorList>
            <person name="Ruan L."/>
        </authorList>
    </citation>
    <scope>NUCLEOTIDE SEQUENCE [LARGE SCALE GENOMIC DNA]</scope>
    <source>
        <strain evidence="4">R-7</strain>
    </source>
</reference>
<dbReference type="InterPro" id="IPR013024">
    <property type="entry name" value="GGCT-like"/>
</dbReference>
<dbReference type="Gene3D" id="3.10.490.10">
    <property type="entry name" value="Gamma-glutamyl cyclotransferase-like"/>
    <property type="match status" value="1"/>
</dbReference>
<name>A0ABU0YWR3_9PROT</name>
<dbReference type="EC" id="4.3.2.7" evidence="1"/>
<dbReference type="Proteomes" id="UP001230156">
    <property type="component" value="Unassembled WGS sequence"/>
</dbReference>
<comment type="caution">
    <text evidence="3">The sequence shown here is derived from an EMBL/GenBank/DDBJ whole genome shotgun (WGS) entry which is preliminary data.</text>
</comment>
<dbReference type="InterPro" id="IPR036568">
    <property type="entry name" value="GGCT-like_sf"/>
</dbReference>
<dbReference type="EMBL" id="JAUYVI010000014">
    <property type="protein sequence ID" value="MDQ7251595.1"/>
    <property type="molecule type" value="Genomic_DNA"/>
</dbReference>
<gene>
    <name evidence="3" type="ORF">Q8A70_28165</name>
</gene>
<accession>A0ABU0YWR3</accession>
<dbReference type="InterPro" id="IPR006840">
    <property type="entry name" value="ChaC"/>
</dbReference>
<keyword evidence="2" id="KW-0456">Lyase</keyword>
<keyword evidence="4" id="KW-1185">Reference proteome</keyword>
<protein>
    <recommendedName>
        <fullName evidence="1">glutathione-specific gamma-glutamylcyclotransferase</fullName>
        <ecNumber evidence="1">4.3.2.7</ecNumber>
    </recommendedName>
</protein>
<sequence length="229" mass="25962">MALTAELVALCHRAEPDRGLPPYLTEVCDADYEHFAAELLKRREPGPLWLFAYGSLIWKPAFEALEHCRATAHGWHRAFTMHLPRWRGTPEQPGLMMVLEPGGCCTGVAYRLPDTDHHEQMVRLLKRESASREGLEIARWIAIDTPHGKAQALTFWAGIKGPLRVEKQDHARVAQILARACGHAGSGAEYLFHTVSKLEEHGIRDRNLWRLQHLVAEEIQRLHLTPPKS</sequence>
<dbReference type="RefSeq" id="WP_379962111.1">
    <property type="nucleotide sequence ID" value="NZ_JAUYVI010000014.1"/>
</dbReference>
<evidence type="ECO:0000256" key="1">
    <source>
        <dbReference type="ARBA" id="ARBA00012344"/>
    </source>
</evidence>
<evidence type="ECO:0000256" key="2">
    <source>
        <dbReference type="ARBA" id="ARBA00023239"/>
    </source>
</evidence>
<dbReference type="SUPFAM" id="SSF110857">
    <property type="entry name" value="Gamma-glutamyl cyclotransferase-like"/>
    <property type="match status" value="1"/>
</dbReference>
<dbReference type="PANTHER" id="PTHR12192:SF2">
    <property type="entry name" value="GLUTATHIONE-SPECIFIC GAMMA-GLUTAMYLCYCLOTRANSFERASE 2"/>
    <property type="match status" value="1"/>
</dbReference>
<dbReference type="CDD" id="cd06661">
    <property type="entry name" value="GGCT_like"/>
    <property type="match status" value="1"/>
</dbReference>
<dbReference type="PANTHER" id="PTHR12192">
    <property type="entry name" value="CATION TRANSPORT PROTEIN CHAC-RELATED"/>
    <property type="match status" value="1"/>
</dbReference>
<evidence type="ECO:0000313" key="4">
    <source>
        <dbReference type="Proteomes" id="UP001230156"/>
    </source>
</evidence>
<organism evidence="3 4">
    <name type="scientific">Dongia sedimenti</name>
    <dbReference type="NCBI Taxonomy" id="3064282"/>
    <lineage>
        <taxon>Bacteria</taxon>
        <taxon>Pseudomonadati</taxon>
        <taxon>Pseudomonadota</taxon>
        <taxon>Alphaproteobacteria</taxon>
        <taxon>Rhodospirillales</taxon>
        <taxon>Dongiaceae</taxon>
        <taxon>Dongia</taxon>
    </lineage>
</organism>